<reference evidence="3 4" key="1">
    <citation type="submission" date="2019-06" db="EMBL/GenBank/DDBJ databases">
        <title>Erythrobacter insulae sp. nov., isolated from a tidal flat.</title>
        <authorList>
            <person name="Yoon J.-H."/>
        </authorList>
    </citation>
    <scope>NUCLEOTIDE SEQUENCE [LARGE SCALE GENOMIC DNA]</scope>
    <source>
        <strain evidence="3 4">JBTF-M21</strain>
    </source>
</reference>
<protein>
    <submittedName>
        <fullName evidence="3">Polyisoprenoid-binding protein</fullName>
    </submittedName>
</protein>
<dbReference type="PANTHER" id="PTHR34406:SF1">
    <property type="entry name" value="PROTEIN YCEI"/>
    <property type="match status" value="1"/>
</dbReference>
<dbReference type="Proteomes" id="UP000316343">
    <property type="component" value="Unassembled WGS sequence"/>
</dbReference>
<sequence length="217" mass="22895">MKNLAFAAAAALTTTGAILTAPAIFAQETPSAPGAVDASRITGGTYALDPSHTLVDWQVDHFGFNDYIGLFGNISGTMTMQPDNINDAKFDIMIPIADVTVASAQLKDHLLRPGKDGGQPDFFGPEPGMAQFTSTNVRQNGDTTAIVSGMLDMNGKAGPVTMLVEFTGAGTNPFNKKETVGFQARATIDRTDWGIMYGQGLVGNDVDLTITAAFEKQ</sequence>
<feature type="signal peptide" evidence="1">
    <location>
        <begin position="1"/>
        <end position="26"/>
    </location>
</feature>
<feature type="chain" id="PRO_5021821099" evidence="1">
    <location>
        <begin position="27"/>
        <end position="217"/>
    </location>
</feature>
<evidence type="ECO:0000259" key="2">
    <source>
        <dbReference type="SMART" id="SM00867"/>
    </source>
</evidence>
<accession>A0A547P741</accession>
<dbReference type="EMBL" id="VHJK01000002">
    <property type="protein sequence ID" value="TRD09957.1"/>
    <property type="molecule type" value="Genomic_DNA"/>
</dbReference>
<dbReference type="AlphaFoldDB" id="A0A547P741"/>
<dbReference type="Gene3D" id="2.40.128.110">
    <property type="entry name" value="Lipid/polyisoprenoid-binding, YceI-like"/>
    <property type="match status" value="1"/>
</dbReference>
<name>A0A547P741_9SPHN</name>
<dbReference type="PANTHER" id="PTHR34406">
    <property type="entry name" value="PROTEIN YCEI"/>
    <property type="match status" value="1"/>
</dbReference>
<keyword evidence="1" id="KW-0732">Signal</keyword>
<dbReference type="RefSeq" id="WP_142789247.1">
    <property type="nucleotide sequence ID" value="NZ_VHJK01000002.1"/>
</dbReference>
<organism evidence="3 4">
    <name type="scientific">Erythrobacter insulae</name>
    <dbReference type="NCBI Taxonomy" id="2584124"/>
    <lineage>
        <taxon>Bacteria</taxon>
        <taxon>Pseudomonadati</taxon>
        <taxon>Pseudomonadota</taxon>
        <taxon>Alphaproteobacteria</taxon>
        <taxon>Sphingomonadales</taxon>
        <taxon>Erythrobacteraceae</taxon>
        <taxon>Erythrobacter/Porphyrobacter group</taxon>
        <taxon>Erythrobacter</taxon>
    </lineage>
</organism>
<keyword evidence="4" id="KW-1185">Reference proteome</keyword>
<dbReference type="SMART" id="SM00867">
    <property type="entry name" value="YceI"/>
    <property type="match status" value="1"/>
</dbReference>
<dbReference type="InterPro" id="IPR036761">
    <property type="entry name" value="TTHA0802/YceI-like_sf"/>
</dbReference>
<dbReference type="SUPFAM" id="SSF101874">
    <property type="entry name" value="YceI-like"/>
    <property type="match status" value="1"/>
</dbReference>
<evidence type="ECO:0000256" key="1">
    <source>
        <dbReference type="SAM" id="SignalP"/>
    </source>
</evidence>
<comment type="caution">
    <text evidence="3">The sequence shown here is derived from an EMBL/GenBank/DDBJ whole genome shotgun (WGS) entry which is preliminary data.</text>
</comment>
<proteinExistence type="predicted"/>
<feature type="domain" description="Lipid/polyisoprenoid-binding YceI-like" evidence="2">
    <location>
        <begin position="45"/>
        <end position="215"/>
    </location>
</feature>
<dbReference type="OrthoDB" id="9811006at2"/>
<evidence type="ECO:0000313" key="4">
    <source>
        <dbReference type="Proteomes" id="UP000316343"/>
    </source>
</evidence>
<dbReference type="InterPro" id="IPR007372">
    <property type="entry name" value="Lipid/polyisoprenoid-bd_YceI"/>
</dbReference>
<evidence type="ECO:0000313" key="3">
    <source>
        <dbReference type="EMBL" id="TRD09957.1"/>
    </source>
</evidence>
<dbReference type="Pfam" id="PF04264">
    <property type="entry name" value="YceI"/>
    <property type="match status" value="1"/>
</dbReference>
<gene>
    <name evidence="3" type="ORF">FGU71_13205</name>
</gene>